<evidence type="ECO:0000256" key="7">
    <source>
        <dbReference type="ARBA" id="ARBA00023157"/>
    </source>
</evidence>
<dbReference type="InterPro" id="IPR008979">
    <property type="entry name" value="Galactose-bd-like_sf"/>
</dbReference>
<dbReference type="CTD" id="20238219"/>
<dbReference type="PROSITE" id="PS50948">
    <property type="entry name" value="PAN"/>
    <property type="match status" value="1"/>
</dbReference>
<dbReference type="KEGG" id="lgi:LOTGIDRAFT_159946"/>
<dbReference type="GO" id="GO:0042806">
    <property type="term" value="F:fucose binding"/>
    <property type="evidence" value="ECO:0007669"/>
    <property type="project" value="UniProtKB-ARBA"/>
</dbReference>
<evidence type="ECO:0000256" key="5">
    <source>
        <dbReference type="ARBA" id="ARBA00022734"/>
    </source>
</evidence>
<dbReference type="RefSeq" id="XP_009052883.1">
    <property type="nucleotide sequence ID" value="XM_009054635.1"/>
</dbReference>
<dbReference type="AlphaFoldDB" id="V4AP13"/>
<evidence type="ECO:0000256" key="8">
    <source>
        <dbReference type="SAM" id="SignalP"/>
    </source>
</evidence>
<feature type="signal peptide" evidence="8">
    <location>
        <begin position="1"/>
        <end position="22"/>
    </location>
</feature>
<feature type="chain" id="PRO_5004716827" description="Apple domain-containing protein" evidence="8">
    <location>
        <begin position="23"/>
        <end position="251"/>
    </location>
</feature>
<keyword evidence="4" id="KW-0479">Metal-binding</keyword>
<dbReference type="EMBL" id="KB201459">
    <property type="protein sequence ID" value="ESO96530.1"/>
    <property type="molecule type" value="Genomic_DNA"/>
</dbReference>
<dbReference type="InterPro" id="IPR003609">
    <property type="entry name" value="Pan_app"/>
</dbReference>
<accession>V4AP13</accession>
<proteinExistence type="inferred from homology"/>
<dbReference type="GeneID" id="20238219"/>
<comment type="subunit">
    <text evidence="3">Homotrimer.</text>
</comment>
<dbReference type="Gene3D" id="2.60.120.260">
    <property type="entry name" value="Galactose-binding domain-like"/>
    <property type="match status" value="1"/>
</dbReference>
<dbReference type="STRING" id="225164.V4AP13"/>
<evidence type="ECO:0000256" key="2">
    <source>
        <dbReference type="ARBA" id="ARBA00010147"/>
    </source>
</evidence>
<evidence type="ECO:0000256" key="6">
    <source>
        <dbReference type="ARBA" id="ARBA00022837"/>
    </source>
</evidence>
<dbReference type="SUPFAM" id="SSF49785">
    <property type="entry name" value="Galactose-binding domain-like"/>
    <property type="match status" value="1"/>
</dbReference>
<evidence type="ECO:0000256" key="4">
    <source>
        <dbReference type="ARBA" id="ARBA00022723"/>
    </source>
</evidence>
<dbReference type="GO" id="GO:0046872">
    <property type="term" value="F:metal ion binding"/>
    <property type="evidence" value="ECO:0007669"/>
    <property type="project" value="UniProtKB-KW"/>
</dbReference>
<dbReference type="InterPro" id="IPR051941">
    <property type="entry name" value="BG_Antigen-Binding_Lectin"/>
</dbReference>
<dbReference type="PANTHER" id="PTHR45713">
    <property type="entry name" value="FTP DOMAIN-CONTAINING PROTEIN"/>
    <property type="match status" value="1"/>
</dbReference>
<evidence type="ECO:0000256" key="3">
    <source>
        <dbReference type="ARBA" id="ARBA00011233"/>
    </source>
</evidence>
<dbReference type="HOGENOM" id="CLU_096944_0_0_1"/>
<evidence type="ECO:0000313" key="10">
    <source>
        <dbReference type="EMBL" id="ESO96530.1"/>
    </source>
</evidence>
<comment type="function">
    <text evidence="1">Acts as a defensive agent. Recognizes blood group fucosylated oligosaccharides including A, B, H and Lewis B-type antigens. Does not recognize Lewis A antigen and has low affinity for monovalent haptens.</text>
</comment>
<protein>
    <recommendedName>
        <fullName evidence="9">Apple domain-containing protein</fullName>
    </recommendedName>
</protein>
<comment type="similarity">
    <text evidence="2">Belongs to the fucolectin family.</text>
</comment>
<keyword evidence="11" id="KW-1185">Reference proteome</keyword>
<dbReference type="OMA" id="THTINAD"/>
<reference evidence="10 11" key="1">
    <citation type="journal article" date="2013" name="Nature">
        <title>Insights into bilaterian evolution from three spiralian genomes.</title>
        <authorList>
            <person name="Simakov O."/>
            <person name="Marletaz F."/>
            <person name="Cho S.J."/>
            <person name="Edsinger-Gonzales E."/>
            <person name="Havlak P."/>
            <person name="Hellsten U."/>
            <person name="Kuo D.H."/>
            <person name="Larsson T."/>
            <person name="Lv J."/>
            <person name="Arendt D."/>
            <person name="Savage R."/>
            <person name="Osoegawa K."/>
            <person name="de Jong P."/>
            <person name="Grimwood J."/>
            <person name="Chapman J.A."/>
            <person name="Shapiro H."/>
            <person name="Aerts A."/>
            <person name="Otillar R.P."/>
            <person name="Terry A.Y."/>
            <person name="Boore J.L."/>
            <person name="Grigoriev I.V."/>
            <person name="Lindberg D.R."/>
            <person name="Seaver E.C."/>
            <person name="Weisblat D.A."/>
            <person name="Putnam N.H."/>
            <person name="Rokhsar D.S."/>
        </authorList>
    </citation>
    <scope>NUCLEOTIDE SEQUENCE [LARGE SCALE GENOMIC DNA]</scope>
</reference>
<sequence length="251" mass="28501">MKLARINLFILIFLSMMKDHHCEPVWNLAFNKSASQSKKFGRNVAQNSVDGNDGPVPSHGSCSDSVGLIKHKPWWEVDLAQDYYIKGVAISQSNYNPVYKYLTHNFTIDIYGENKTIDDAILCYYQEEQAEMSQTKLYLCVKTIKGRYVRITVHGQPGDNEHVMFCEVKVFGSYESVSNFVKMEGTEIANEPFATRNLSGIAECAMRCHALSKCHVFTVKRMSDIYKCKIYTTTFLVANSTGNPDEVIFIL</sequence>
<dbReference type="SMART" id="SM00607">
    <property type="entry name" value="FTP"/>
    <property type="match status" value="1"/>
</dbReference>
<keyword evidence="6" id="KW-0106">Calcium</keyword>
<dbReference type="PANTHER" id="PTHR45713:SF6">
    <property type="entry name" value="F5_8 TYPE C DOMAIN-CONTAINING PROTEIN"/>
    <property type="match status" value="1"/>
</dbReference>
<evidence type="ECO:0000256" key="1">
    <source>
        <dbReference type="ARBA" id="ARBA00002219"/>
    </source>
</evidence>
<keyword evidence="8" id="KW-0732">Signal</keyword>
<dbReference type="GO" id="GO:0001868">
    <property type="term" value="P:regulation of complement activation, lectin pathway"/>
    <property type="evidence" value="ECO:0007669"/>
    <property type="project" value="UniProtKB-ARBA"/>
</dbReference>
<keyword evidence="5" id="KW-0430">Lectin</keyword>
<dbReference type="Pfam" id="PF22633">
    <property type="entry name" value="F5_F8_type_C_2"/>
    <property type="match status" value="1"/>
</dbReference>
<name>V4AP13_LOTGI</name>
<keyword evidence="7" id="KW-1015">Disulfide bond</keyword>
<gene>
    <name evidence="10" type="ORF">LOTGIDRAFT_159946</name>
</gene>
<dbReference type="Proteomes" id="UP000030746">
    <property type="component" value="Unassembled WGS sequence"/>
</dbReference>
<feature type="domain" description="Apple" evidence="9">
    <location>
        <begin position="166"/>
        <end position="251"/>
    </location>
</feature>
<organism evidence="10 11">
    <name type="scientific">Lottia gigantea</name>
    <name type="common">Giant owl limpet</name>
    <dbReference type="NCBI Taxonomy" id="225164"/>
    <lineage>
        <taxon>Eukaryota</taxon>
        <taxon>Metazoa</taxon>
        <taxon>Spiralia</taxon>
        <taxon>Lophotrochozoa</taxon>
        <taxon>Mollusca</taxon>
        <taxon>Gastropoda</taxon>
        <taxon>Patellogastropoda</taxon>
        <taxon>Lottioidea</taxon>
        <taxon>Lottiidae</taxon>
        <taxon>Lottia</taxon>
    </lineage>
</organism>
<dbReference type="OrthoDB" id="6102375at2759"/>
<dbReference type="InterPro" id="IPR006585">
    <property type="entry name" value="FTP1"/>
</dbReference>
<dbReference type="GO" id="GO:0010185">
    <property type="term" value="P:regulation of cellular defense response"/>
    <property type="evidence" value="ECO:0007669"/>
    <property type="project" value="UniProtKB-ARBA"/>
</dbReference>
<evidence type="ECO:0000259" key="9">
    <source>
        <dbReference type="PROSITE" id="PS50948"/>
    </source>
</evidence>
<evidence type="ECO:0000313" key="11">
    <source>
        <dbReference type="Proteomes" id="UP000030746"/>
    </source>
</evidence>